<dbReference type="Proteomes" id="UP000320496">
    <property type="component" value="Chromosome"/>
</dbReference>
<evidence type="ECO:0008006" key="4">
    <source>
        <dbReference type="Google" id="ProtNLM"/>
    </source>
</evidence>
<keyword evidence="1" id="KW-0812">Transmembrane</keyword>
<sequence>MSYVTTRPARFRFESVTEAIAVAMQKSEVRFWMLWWFIALVSTIDLWLVVAYQDVILDIEESAVCHFLISLDPQRLSYFLPAKVMGTTLVLGILYGIWLRLRQHGLAIAGGVATFQAWLLFYLTIT</sequence>
<dbReference type="AlphaFoldDB" id="A0A517Z0F9"/>
<name>A0A517Z0F9_9PLAN</name>
<feature type="transmembrane region" description="Helical" evidence="1">
    <location>
        <begin position="105"/>
        <end position="125"/>
    </location>
</feature>
<protein>
    <recommendedName>
        <fullName evidence="4">DUF5658 domain-containing protein</fullName>
    </recommendedName>
</protein>
<gene>
    <name evidence="2" type="ORF">Mal4_02250</name>
</gene>
<dbReference type="RefSeq" id="WP_145366658.1">
    <property type="nucleotide sequence ID" value="NZ_CP036275.1"/>
</dbReference>
<feature type="transmembrane region" description="Helical" evidence="1">
    <location>
        <begin position="34"/>
        <end position="52"/>
    </location>
</feature>
<dbReference type="EMBL" id="CP036275">
    <property type="protein sequence ID" value="QDU35943.1"/>
    <property type="molecule type" value="Genomic_DNA"/>
</dbReference>
<proteinExistence type="predicted"/>
<evidence type="ECO:0000313" key="2">
    <source>
        <dbReference type="EMBL" id="QDU35943.1"/>
    </source>
</evidence>
<keyword evidence="3" id="KW-1185">Reference proteome</keyword>
<dbReference type="KEGG" id="mri:Mal4_02250"/>
<evidence type="ECO:0000256" key="1">
    <source>
        <dbReference type="SAM" id="Phobius"/>
    </source>
</evidence>
<keyword evidence="1" id="KW-1133">Transmembrane helix</keyword>
<reference evidence="2 3" key="1">
    <citation type="submission" date="2019-02" db="EMBL/GenBank/DDBJ databases">
        <title>Deep-cultivation of Planctomycetes and their phenomic and genomic characterization uncovers novel biology.</title>
        <authorList>
            <person name="Wiegand S."/>
            <person name="Jogler M."/>
            <person name="Boedeker C."/>
            <person name="Pinto D."/>
            <person name="Vollmers J."/>
            <person name="Rivas-Marin E."/>
            <person name="Kohn T."/>
            <person name="Peeters S.H."/>
            <person name="Heuer A."/>
            <person name="Rast P."/>
            <person name="Oberbeckmann S."/>
            <person name="Bunk B."/>
            <person name="Jeske O."/>
            <person name="Meyerdierks A."/>
            <person name="Storesund J.E."/>
            <person name="Kallscheuer N."/>
            <person name="Luecker S."/>
            <person name="Lage O.M."/>
            <person name="Pohl T."/>
            <person name="Merkel B.J."/>
            <person name="Hornburger P."/>
            <person name="Mueller R.-W."/>
            <person name="Bruemmer F."/>
            <person name="Labrenz M."/>
            <person name="Spormann A.M."/>
            <person name="Op den Camp H."/>
            <person name="Overmann J."/>
            <person name="Amann R."/>
            <person name="Jetten M.S.M."/>
            <person name="Mascher T."/>
            <person name="Medema M.H."/>
            <person name="Devos D.P."/>
            <person name="Kaster A.-K."/>
            <person name="Ovreas L."/>
            <person name="Rohde M."/>
            <person name="Galperin M.Y."/>
            <person name="Jogler C."/>
        </authorList>
    </citation>
    <scope>NUCLEOTIDE SEQUENCE [LARGE SCALE GENOMIC DNA]</scope>
    <source>
        <strain evidence="2 3">Mal4</strain>
    </source>
</reference>
<accession>A0A517Z0F9</accession>
<feature type="transmembrane region" description="Helical" evidence="1">
    <location>
        <begin position="78"/>
        <end position="98"/>
    </location>
</feature>
<keyword evidence="1" id="KW-0472">Membrane</keyword>
<organism evidence="2 3">
    <name type="scientific">Maioricimonas rarisocia</name>
    <dbReference type="NCBI Taxonomy" id="2528026"/>
    <lineage>
        <taxon>Bacteria</taxon>
        <taxon>Pseudomonadati</taxon>
        <taxon>Planctomycetota</taxon>
        <taxon>Planctomycetia</taxon>
        <taxon>Planctomycetales</taxon>
        <taxon>Planctomycetaceae</taxon>
        <taxon>Maioricimonas</taxon>
    </lineage>
</organism>
<evidence type="ECO:0000313" key="3">
    <source>
        <dbReference type="Proteomes" id="UP000320496"/>
    </source>
</evidence>